<sequence length="384" mass="43731">MKDKQQQTNQSENTLTEIFKYEVEAGVSEYHVMIHATRPEATYEEQLNAVVDTYCQLRESELQGAVAIFKRYFLSDAANQADMLLALSAECSDCALSVVEQPPLNGTKIALWVYLQKGVETQVLHNGLFEVRHGAYRHLWGGGSFNRAANSEYQTRLLLNDYVMQLMEQGCKLADNCIRTWFFVQNVDVNYAGVVKARNEVFVTQDLTEKTHYISSTGIGGRHADPKVTVQMDTYAVDGLKSEQIHYLYAPTHLNPTYEYGVSFERGTYVDYGDRRQVFISGTASINNKGEVVYPGDIRKQTERMWENVEALLKEAGCTFDDLGQMIVYLRDVADYTVVKGMYDERFPDTPRVFVYAPVCRPGWLIEMECMGVKSLENKEFAPY</sequence>
<dbReference type="PANTHER" id="PTHR11803">
    <property type="entry name" value="2-IMINOBUTANOATE/2-IMINOPROPANOATE DEAMINASE RIDA"/>
    <property type="match status" value="1"/>
</dbReference>
<evidence type="ECO:0000313" key="2">
    <source>
        <dbReference type="Proteomes" id="UP000028013"/>
    </source>
</evidence>
<protein>
    <submittedName>
        <fullName evidence="1">Endoribonuclease L-PSP family protein</fullName>
    </submittedName>
</protein>
<dbReference type="AlphaFoldDB" id="A0A078S8N3"/>
<dbReference type="EMBL" id="JNHN01000082">
    <property type="protein sequence ID" value="KDS57305.1"/>
    <property type="molecule type" value="Genomic_DNA"/>
</dbReference>
<dbReference type="PATRIC" id="fig|1339349.3.peg.695"/>
<dbReference type="Pfam" id="PF01042">
    <property type="entry name" value="Ribonuc_L-PSP"/>
    <property type="match status" value="1"/>
</dbReference>
<dbReference type="GO" id="GO:0005829">
    <property type="term" value="C:cytosol"/>
    <property type="evidence" value="ECO:0007669"/>
    <property type="project" value="TreeGrafter"/>
</dbReference>
<dbReference type="SUPFAM" id="SSF55298">
    <property type="entry name" value="YjgF-like"/>
    <property type="match status" value="1"/>
</dbReference>
<organism evidence="1 2">
    <name type="scientific">Bacteroides uniformis str. 3978 T3 ii</name>
    <dbReference type="NCBI Taxonomy" id="1339349"/>
    <lineage>
        <taxon>Bacteria</taxon>
        <taxon>Pseudomonadati</taxon>
        <taxon>Bacteroidota</taxon>
        <taxon>Bacteroidia</taxon>
        <taxon>Bacteroidales</taxon>
        <taxon>Bacteroidaceae</taxon>
        <taxon>Bacteroides</taxon>
    </lineage>
</organism>
<evidence type="ECO:0000313" key="1">
    <source>
        <dbReference type="EMBL" id="KDS57305.1"/>
    </source>
</evidence>
<name>A0A078S8N3_BACUN</name>
<dbReference type="RefSeq" id="WP_009037107.1">
    <property type="nucleotide sequence ID" value="NZ_JNHN01000082.1"/>
</dbReference>
<dbReference type="Proteomes" id="UP000028013">
    <property type="component" value="Unassembled WGS sequence"/>
</dbReference>
<dbReference type="PANTHER" id="PTHR11803:SF39">
    <property type="entry name" value="2-IMINOBUTANOATE_2-IMINOPROPANOATE DEAMINASE"/>
    <property type="match status" value="1"/>
</dbReference>
<dbReference type="CDD" id="cd06153">
    <property type="entry name" value="YjgF_YER057c_UK114_like_5"/>
    <property type="match status" value="1"/>
</dbReference>
<dbReference type="InterPro" id="IPR035959">
    <property type="entry name" value="RutC-like_sf"/>
</dbReference>
<comment type="caution">
    <text evidence="1">The sequence shown here is derived from an EMBL/GenBank/DDBJ whole genome shotgun (WGS) entry which is preliminary data.</text>
</comment>
<accession>A0A078S8N3</accession>
<proteinExistence type="predicted"/>
<dbReference type="InterPro" id="IPR006175">
    <property type="entry name" value="YjgF/YER057c/UK114"/>
</dbReference>
<dbReference type="GO" id="GO:0019239">
    <property type="term" value="F:deaminase activity"/>
    <property type="evidence" value="ECO:0007669"/>
    <property type="project" value="TreeGrafter"/>
</dbReference>
<dbReference type="Gene3D" id="3.30.1330.40">
    <property type="entry name" value="RutC-like"/>
    <property type="match status" value="1"/>
</dbReference>
<reference evidence="1 2" key="1">
    <citation type="submission" date="2014-04" db="EMBL/GenBank/DDBJ databases">
        <authorList>
            <person name="Sears C."/>
            <person name="Carroll K."/>
            <person name="Sack B.R."/>
            <person name="Qadri F."/>
            <person name="Myers L.L."/>
            <person name="Chung G.-T."/>
            <person name="Escheverria P."/>
            <person name="Fraser C.M."/>
            <person name="Sadzewicz L."/>
            <person name="Shefchek K.A."/>
            <person name="Tallon L."/>
            <person name="Das S.P."/>
            <person name="Daugherty S."/>
            <person name="Mongodin E.F."/>
        </authorList>
    </citation>
    <scope>NUCLEOTIDE SEQUENCE [LARGE SCALE GENOMIC DNA]</scope>
    <source>
        <strain evidence="1 2">3978 T3 ii</strain>
    </source>
</reference>
<gene>
    <name evidence="1" type="ORF">M094_3870</name>
</gene>